<dbReference type="GO" id="GO:0005634">
    <property type="term" value="C:nucleus"/>
    <property type="evidence" value="ECO:0007669"/>
    <property type="project" value="UniProtKB-SubCell"/>
</dbReference>
<dbReference type="CDD" id="cd10015">
    <property type="entry name" value="BfiI_C_EcoRII_N_B3"/>
    <property type="match status" value="1"/>
</dbReference>
<dbReference type="SMART" id="SM01019">
    <property type="entry name" value="B3"/>
    <property type="match status" value="1"/>
</dbReference>
<dbReference type="Gene3D" id="2.40.330.10">
    <property type="entry name" value="DNA-binding pseudobarrel domain"/>
    <property type="match status" value="1"/>
</dbReference>
<evidence type="ECO:0000256" key="1">
    <source>
        <dbReference type="ARBA" id="ARBA00004123"/>
    </source>
</evidence>
<name>A0AAN7PSH9_9MYRT</name>
<protein>
    <recommendedName>
        <fullName evidence="7">TF-B3 domain-containing protein</fullName>
    </recommendedName>
</protein>
<dbReference type="SUPFAM" id="SSF101936">
    <property type="entry name" value="DNA-binding pseudobarrel domain"/>
    <property type="match status" value="1"/>
</dbReference>
<dbReference type="PANTHER" id="PTHR31140">
    <property type="entry name" value="B3 DOMAIN-CONTAINING TRANSCRIPTION FACTOR ABI3"/>
    <property type="match status" value="1"/>
</dbReference>
<dbReference type="GO" id="GO:0003677">
    <property type="term" value="F:DNA binding"/>
    <property type="evidence" value="ECO:0007669"/>
    <property type="project" value="UniProtKB-KW"/>
</dbReference>
<gene>
    <name evidence="8" type="ORF">SAY87_004372</name>
</gene>
<keyword evidence="5" id="KW-0539">Nucleus</keyword>
<dbReference type="InterPro" id="IPR044800">
    <property type="entry name" value="LEC2-like"/>
</dbReference>
<evidence type="ECO:0000256" key="3">
    <source>
        <dbReference type="ARBA" id="ARBA00023125"/>
    </source>
</evidence>
<evidence type="ECO:0000256" key="6">
    <source>
        <dbReference type="SAM" id="MobiDB-lite"/>
    </source>
</evidence>
<dbReference type="InterPro" id="IPR003340">
    <property type="entry name" value="B3_DNA-bd"/>
</dbReference>
<dbReference type="PROSITE" id="PS50863">
    <property type="entry name" value="B3"/>
    <property type="match status" value="1"/>
</dbReference>
<evidence type="ECO:0000313" key="9">
    <source>
        <dbReference type="Proteomes" id="UP001345219"/>
    </source>
</evidence>
<dbReference type="PANTHER" id="PTHR31140:SF81">
    <property type="entry name" value="B3 DOMAIN-CONTAINING TRANSCRIPTION FACTOR ABI3"/>
    <property type="match status" value="1"/>
</dbReference>
<evidence type="ECO:0000256" key="4">
    <source>
        <dbReference type="ARBA" id="ARBA00023163"/>
    </source>
</evidence>
<feature type="domain" description="TF-B3" evidence="7">
    <location>
        <begin position="672"/>
        <end position="774"/>
    </location>
</feature>
<evidence type="ECO:0000259" key="7">
    <source>
        <dbReference type="PROSITE" id="PS50863"/>
    </source>
</evidence>
<keyword evidence="2" id="KW-0805">Transcription regulation</keyword>
<feature type="compositionally biased region" description="Basic and acidic residues" evidence="6">
    <location>
        <begin position="780"/>
        <end position="791"/>
    </location>
</feature>
<reference evidence="8 9" key="1">
    <citation type="journal article" date="2023" name="Hortic Res">
        <title>Pangenome of water caltrop reveals structural variations and asymmetric subgenome divergence after allopolyploidization.</title>
        <authorList>
            <person name="Zhang X."/>
            <person name="Chen Y."/>
            <person name="Wang L."/>
            <person name="Yuan Y."/>
            <person name="Fang M."/>
            <person name="Shi L."/>
            <person name="Lu R."/>
            <person name="Comes H.P."/>
            <person name="Ma Y."/>
            <person name="Chen Y."/>
            <person name="Huang G."/>
            <person name="Zhou Y."/>
            <person name="Zheng Z."/>
            <person name="Qiu Y."/>
        </authorList>
    </citation>
    <scope>NUCLEOTIDE SEQUENCE [LARGE SCALE GENOMIC DNA]</scope>
    <source>
        <tissue evidence="8">Roots</tissue>
    </source>
</reference>
<sequence>MHAKVQRGLGGTLSMVSSEVEMTASTDRPGEQWLTDIHHEVAGSRRSCYESLSSDSVSQKAKSFVEEMEQFYGGEMHHGAAPAGVVTGFHPMDGEDDASCGGGCAVDNNLLDDGPMSFYATDFPSLPDFPCMSSSSSSSSTRAPVKATSSSLSSSASSAASWAVLRSDHEADRSPQMPAPAPFPVALSSTAYMDSILSGEAIKIGEAPPSKEQQLEEEVVGFNDCVDMMETFGYMDLLECNDLFAPSTFHRDEPVDYPTAANNGYPVEEFQPVQHHMHPPELPEVQPPLAVVVKEAADEMGQVLLEWLRNNRNDITAEDLRRVKVKKATIEAAAQRLGGGKDAMKQLLKLILEWVQTNHLHRKQKEAGELAQRNILGFSPFQELPEPATFQNLNPKNGFCLEPVSCFPQAQWPSPYPPSEHAGSGMAAPVTCAPSNVGFMIGVDAGGDPFSSSGDLYSGAAPGLVDYHMLDSPAGQSSWLLPQFGPPATNHYSFMTGNADFQPQAAHAFAGYPNNPGQYSKIQQQYYGGGNNGAGSLMRLGSSATKEARKKRMARQRRLVSHHHARGSGGHNGNHQNGRHQAVMAMDHQQHASTIGGCDQAGSASNTGNWMYWPAQAPALPPPSAPQPMVPPESVHVQQQPTAVHGQTGQRGQVAPDRRQGWKPESNLKFLLQKVLKQSDVGSLGRIVLPKKEAETHLPELEARDGITISMEDIGTSRVWNMRYRFWPNNKSRMYLLENTGDFVRANGLQEGDFIVIYSDVKCGKYLIRGVKVRQTEGGPKPDPRRNENSKLQRNGRGRQGSSLTASSYAAWGKVQVLDYGPQATALFTINKWARPNTSGPIIGGNQ</sequence>
<organism evidence="8 9">
    <name type="scientific">Trapa incisa</name>
    <dbReference type="NCBI Taxonomy" id="236973"/>
    <lineage>
        <taxon>Eukaryota</taxon>
        <taxon>Viridiplantae</taxon>
        <taxon>Streptophyta</taxon>
        <taxon>Embryophyta</taxon>
        <taxon>Tracheophyta</taxon>
        <taxon>Spermatophyta</taxon>
        <taxon>Magnoliopsida</taxon>
        <taxon>eudicotyledons</taxon>
        <taxon>Gunneridae</taxon>
        <taxon>Pentapetalae</taxon>
        <taxon>rosids</taxon>
        <taxon>malvids</taxon>
        <taxon>Myrtales</taxon>
        <taxon>Lythraceae</taxon>
        <taxon>Trapa</taxon>
    </lineage>
</organism>
<keyword evidence="4" id="KW-0804">Transcription</keyword>
<dbReference type="InterPro" id="IPR015300">
    <property type="entry name" value="DNA-bd_pseudobarrel_sf"/>
</dbReference>
<evidence type="ECO:0000256" key="5">
    <source>
        <dbReference type="ARBA" id="ARBA00023242"/>
    </source>
</evidence>
<evidence type="ECO:0000313" key="8">
    <source>
        <dbReference type="EMBL" id="KAK4750890.1"/>
    </source>
</evidence>
<keyword evidence="3" id="KW-0238">DNA-binding</keyword>
<dbReference type="GO" id="GO:0003700">
    <property type="term" value="F:DNA-binding transcription factor activity"/>
    <property type="evidence" value="ECO:0007669"/>
    <property type="project" value="InterPro"/>
</dbReference>
<accession>A0AAN7PSH9</accession>
<dbReference type="GO" id="GO:0009733">
    <property type="term" value="P:response to auxin"/>
    <property type="evidence" value="ECO:0007669"/>
    <property type="project" value="UniProtKB-ARBA"/>
</dbReference>
<dbReference type="Pfam" id="PF02362">
    <property type="entry name" value="B3"/>
    <property type="match status" value="1"/>
</dbReference>
<dbReference type="FunFam" id="2.40.330.10:FF:000003">
    <property type="entry name" value="B3 domain-containing transcription factor FUS3"/>
    <property type="match status" value="1"/>
</dbReference>
<feature type="region of interest" description="Disordered" evidence="6">
    <location>
        <begin position="775"/>
        <end position="803"/>
    </location>
</feature>
<comment type="subcellular location">
    <subcellularLocation>
        <location evidence="1">Nucleus</location>
    </subcellularLocation>
</comment>
<dbReference type="Proteomes" id="UP001345219">
    <property type="component" value="Chromosome 4"/>
</dbReference>
<keyword evidence="9" id="KW-1185">Reference proteome</keyword>
<comment type="caution">
    <text evidence="8">The sequence shown here is derived from an EMBL/GenBank/DDBJ whole genome shotgun (WGS) entry which is preliminary data.</text>
</comment>
<proteinExistence type="predicted"/>
<evidence type="ECO:0000256" key="2">
    <source>
        <dbReference type="ARBA" id="ARBA00023015"/>
    </source>
</evidence>
<dbReference type="AlphaFoldDB" id="A0AAN7PSH9"/>
<dbReference type="EMBL" id="JAXIOK010000017">
    <property type="protein sequence ID" value="KAK4750890.1"/>
    <property type="molecule type" value="Genomic_DNA"/>
</dbReference>